<proteinExistence type="predicted"/>
<gene>
    <name evidence="1" type="ORF">AB8B22_01560</name>
</gene>
<dbReference type="RefSeq" id="WP_369711346.1">
    <property type="nucleotide sequence ID" value="NZ_CP165644.1"/>
</dbReference>
<dbReference type="KEGG" id="lrug:AB8B22_01560"/>
<dbReference type="AlphaFoldDB" id="A0AB39VJT6"/>
<evidence type="ECO:0000313" key="1">
    <source>
        <dbReference type="EMBL" id="XDU67123.1"/>
    </source>
</evidence>
<protein>
    <submittedName>
        <fullName evidence="1">Uncharacterized protein</fullName>
    </submittedName>
</protein>
<reference evidence="1" key="1">
    <citation type="submission" date="2024-07" db="EMBL/GenBank/DDBJ databases">
        <authorList>
            <person name="Li X.-J."/>
            <person name="Wang X."/>
        </authorList>
    </citation>
    <scope>NUCLEOTIDE SEQUENCE</scope>
    <source>
        <strain evidence="1">HSP-334</strain>
    </source>
</reference>
<sequence>MLYKDKNKNKTIDKMFKYLKDNFFDNELLLFHDFNDLNLNYNFETKKYLNENFIFQNINKMFLQNKISEIKNFEKKFNFLEFENFKQIFEHNFEKDLKKEVKNNLKNNLINKFSDFDNLFKKKNILKLSLKYSIDSINKIKFYNFFELNILENENFENLKIYKKEKKIFEYEYSFYIFNLKNNFLNLKIWLKERQKNINSINLKNQKILDENFKNISDNFIKLNFLCETKKNKVDIENMKIISQFPRYLNE</sequence>
<dbReference type="EMBL" id="CP165644">
    <property type="protein sequence ID" value="XDU67123.1"/>
    <property type="molecule type" value="Genomic_DNA"/>
</dbReference>
<name>A0AB39VJT6_9FUSO</name>
<organism evidence="1">
    <name type="scientific">Leptotrichia rugosa</name>
    <dbReference type="NCBI Taxonomy" id="3239302"/>
    <lineage>
        <taxon>Bacteria</taxon>
        <taxon>Fusobacteriati</taxon>
        <taxon>Fusobacteriota</taxon>
        <taxon>Fusobacteriia</taxon>
        <taxon>Fusobacteriales</taxon>
        <taxon>Leptotrichiaceae</taxon>
        <taxon>Leptotrichia</taxon>
    </lineage>
</organism>
<accession>A0AB39VJT6</accession>